<evidence type="ECO:0000313" key="13">
    <source>
        <dbReference type="Proteomes" id="UP000298603"/>
    </source>
</evidence>
<dbReference type="InterPro" id="IPR011257">
    <property type="entry name" value="DNA_glycosylase"/>
</dbReference>
<dbReference type="OrthoDB" id="9802365at2"/>
<evidence type="ECO:0000256" key="1">
    <source>
        <dbReference type="ARBA" id="ARBA00001966"/>
    </source>
</evidence>
<dbReference type="GO" id="GO:0006298">
    <property type="term" value="P:mismatch repair"/>
    <property type="evidence" value="ECO:0007669"/>
    <property type="project" value="TreeGrafter"/>
</dbReference>
<dbReference type="InterPro" id="IPR023170">
    <property type="entry name" value="HhH_base_excis_C"/>
</dbReference>
<dbReference type="GO" id="GO:0034039">
    <property type="term" value="F:8-oxo-7,8-dihydroguanine DNA N-glycosylase activity"/>
    <property type="evidence" value="ECO:0007669"/>
    <property type="project" value="TreeGrafter"/>
</dbReference>
<dbReference type="Gene3D" id="1.10.340.30">
    <property type="entry name" value="Hypothetical protein, domain 2"/>
    <property type="match status" value="1"/>
</dbReference>
<evidence type="ECO:0000256" key="3">
    <source>
        <dbReference type="ARBA" id="ARBA00008343"/>
    </source>
</evidence>
<dbReference type="SUPFAM" id="SSF48150">
    <property type="entry name" value="DNA-glycosylase"/>
    <property type="match status" value="1"/>
</dbReference>
<evidence type="ECO:0000256" key="7">
    <source>
        <dbReference type="ARBA" id="ARBA00023004"/>
    </source>
</evidence>
<dbReference type="GO" id="GO:0051536">
    <property type="term" value="F:iron-sulfur cluster binding"/>
    <property type="evidence" value="ECO:0007669"/>
    <property type="project" value="UniProtKB-KW"/>
</dbReference>
<evidence type="ECO:0000313" key="12">
    <source>
        <dbReference type="EMBL" id="QCI27359.1"/>
    </source>
</evidence>
<evidence type="ECO:0000256" key="8">
    <source>
        <dbReference type="ARBA" id="ARBA00023014"/>
    </source>
</evidence>
<reference evidence="12 13" key="1">
    <citation type="submission" date="2018-10" db="EMBL/GenBank/DDBJ databases">
        <title>Comparative functional genomics of the obligate endosymbiont Buchnera aphidicola.</title>
        <authorList>
            <person name="Chong R.A."/>
        </authorList>
    </citation>
    <scope>NUCLEOTIDE SEQUENCE [LARGE SCALE GENOMIC DNA]</scope>
    <source>
        <strain evidence="12 13">Tma</strain>
    </source>
</reference>
<dbReference type="PANTHER" id="PTHR42944:SF1">
    <property type="entry name" value="ADENINE DNA GLYCOSYLASE"/>
    <property type="match status" value="1"/>
</dbReference>
<dbReference type="GO" id="GO:0035485">
    <property type="term" value="F:adenine/guanine mispair binding"/>
    <property type="evidence" value="ECO:0007669"/>
    <property type="project" value="TreeGrafter"/>
</dbReference>
<gene>
    <name evidence="12" type="primary">mutY</name>
    <name evidence="12" type="ORF">D9V81_01940</name>
</gene>
<dbReference type="EMBL" id="CP032996">
    <property type="protein sequence ID" value="QCI27359.1"/>
    <property type="molecule type" value="Genomic_DNA"/>
</dbReference>
<comment type="function">
    <text evidence="2">Adenine glycosylase active on G-A mispairs. MutY also corrects error-prone DNA synthesis past GO lesions which are due to the oxidatively damaged form of guanine: 7,8-dihydro-8-oxoguanine (8-oxo-dGTP).</text>
</comment>
<dbReference type="Proteomes" id="UP000298603">
    <property type="component" value="Chromosome"/>
</dbReference>
<keyword evidence="9" id="KW-0234">DNA repair</keyword>
<dbReference type="GO" id="GO:0006284">
    <property type="term" value="P:base-excision repair"/>
    <property type="evidence" value="ECO:0007669"/>
    <property type="project" value="InterPro"/>
</dbReference>
<dbReference type="InterPro" id="IPR044298">
    <property type="entry name" value="MIG/MutY"/>
</dbReference>
<sequence>MQNWKFSQIIINWQHYFGRNNLPWQKNNNPYYIWISEIMLQQTQVKTVIPYFNKFITQFNNIKSLSKSNLNKILYLWSGLGYYNRANNIYKTAKIIINNYNGNFPNNFNNLIKLPGIGKTTAHAILSLSYNFSFPILDGNVKRILIRFYNLKIENSKKKINENKLWKIINQITPIHNAKKFNQGMMDLGALICTYKKPKCYICPLKNSCQYDNTINIQKNIKKNKIKKKTIFYMILQYKNFIVFENRKKRIWNKLFCFPEFNNLKEMQYWLLKNNIFNFNYKKYFYKIHKLSHLKIKMIFINIKIKKKIKININKNKCWYNLKKKIHIGIPKPIYDIIIQLHK</sequence>
<comment type="similarity">
    <text evidence="3">Belongs to the Nth/MutY family.</text>
</comment>
<keyword evidence="5" id="KW-0227">DNA damage</keyword>
<dbReference type="PROSITE" id="PS00764">
    <property type="entry name" value="ENDONUCLEASE_III_1"/>
    <property type="match status" value="1"/>
</dbReference>
<evidence type="ECO:0000259" key="11">
    <source>
        <dbReference type="SMART" id="SM00478"/>
    </source>
</evidence>
<evidence type="ECO:0000256" key="10">
    <source>
        <dbReference type="ARBA" id="ARBA00023295"/>
    </source>
</evidence>
<evidence type="ECO:0000256" key="9">
    <source>
        <dbReference type="ARBA" id="ARBA00023204"/>
    </source>
</evidence>
<keyword evidence="10" id="KW-0326">Glycosidase</keyword>
<organism evidence="12 13">
    <name type="scientific">Buchnera aphidicola</name>
    <name type="common">Therioaphis trifolii</name>
    <dbReference type="NCBI Taxonomy" id="1241884"/>
    <lineage>
        <taxon>Bacteria</taxon>
        <taxon>Pseudomonadati</taxon>
        <taxon>Pseudomonadota</taxon>
        <taxon>Gammaproteobacteria</taxon>
        <taxon>Enterobacterales</taxon>
        <taxon>Erwiniaceae</taxon>
        <taxon>Buchnera</taxon>
    </lineage>
</organism>
<keyword evidence="13" id="KW-1185">Reference proteome</keyword>
<dbReference type="InterPro" id="IPR004035">
    <property type="entry name" value="Endouclease-III_FeS-bd_BS"/>
</dbReference>
<dbReference type="CDD" id="cd00056">
    <property type="entry name" value="ENDO3c"/>
    <property type="match status" value="1"/>
</dbReference>
<dbReference type="Gene3D" id="1.10.1670.10">
    <property type="entry name" value="Helix-hairpin-Helix base-excision DNA repair enzymes (C-terminal)"/>
    <property type="match status" value="1"/>
</dbReference>
<dbReference type="InterPro" id="IPR004036">
    <property type="entry name" value="Endonuclease-III-like_CS2"/>
</dbReference>
<dbReference type="GO" id="GO:0046872">
    <property type="term" value="F:metal ion binding"/>
    <property type="evidence" value="ECO:0007669"/>
    <property type="project" value="UniProtKB-KW"/>
</dbReference>
<dbReference type="Pfam" id="PF00730">
    <property type="entry name" value="HhH-GPD"/>
    <property type="match status" value="1"/>
</dbReference>
<dbReference type="PANTHER" id="PTHR42944">
    <property type="entry name" value="ADENINE DNA GLYCOSYLASE"/>
    <property type="match status" value="1"/>
</dbReference>
<evidence type="ECO:0000256" key="4">
    <source>
        <dbReference type="ARBA" id="ARBA00022723"/>
    </source>
</evidence>
<accession>A0A4D6YDN7</accession>
<dbReference type="PROSITE" id="PS01155">
    <property type="entry name" value="ENDONUCLEASE_III_2"/>
    <property type="match status" value="1"/>
</dbReference>
<dbReference type="GO" id="GO:0000701">
    <property type="term" value="F:purine-specific mismatch base pair DNA N-glycosylase activity"/>
    <property type="evidence" value="ECO:0007669"/>
    <property type="project" value="TreeGrafter"/>
</dbReference>
<name>A0A4D6YDN7_9GAMM</name>
<keyword evidence="4" id="KW-0479">Metal-binding</keyword>
<comment type="cofactor">
    <cofactor evidence="1">
        <name>[4Fe-4S] cluster</name>
        <dbReference type="ChEBI" id="CHEBI:49883"/>
    </cofactor>
</comment>
<evidence type="ECO:0000256" key="5">
    <source>
        <dbReference type="ARBA" id="ARBA00022763"/>
    </source>
</evidence>
<proteinExistence type="inferred from homology"/>
<evidence type="ECO:0000256" key="2">
    <source>
        <dbReference type="ARBA" id="ARBA00002933"/>
    </source>
</evidence>
<protein>
    <submittedName>
        <fullName evidence="12">A/G-specific adenine glycosylase</fullName>
    </submittedName>
</protein>
<keyword evidence="6" id="KW-0378">Hydrolase</keyword>
<dbReference type="NCBIfam" id="TIGR01084">
    <property type="entry name" value="mutY"/>
    <property type="match status" value="1"/>
</dbReference>
<dbReference type="GO" id="GO:0032357">
    <property type="term" value="F:oxidized purine DNA binding"/>
    <property type="evidence" value="ECO:0007669"/>
    <property type="project" value="TreeGrafter"/>
</dbReference>
<dbReference type="InterPro" id="IPR003265">
    <property type="entry name" value="HhH-GPD_domain"/>
</dbReference>
<dbReference type="SMART" id="SM00478">
    <property type="entry name" value="ENDO3c"/>
    <property type="match status" value="1"/>
</dbReference>
<dbReference type="AlphaFoldDB" id="A0A4D6YDN7"/>
<dbReference type="InterPro" id="IPR005760">
    <property type="entry name" value="A/G_AdeGlyc_MutY"/>
</dbReference>
<keyword evidence="7" id="KW-0408">Iron</keyword>
<evidence type="ECO:0000256" key="6">
    <source>
        <dbReference type="ARBA" id="ARBA00022801"/>
    </source>
</evidence>
<keyword evidence="8" id="KW-0411">Iron-sulfur</keyword>
<feature type="domain" description="HhH-GPD" evidence="11">
    <location>
        <begin position="39"/>
        <end position="191"/>
    </location>
</feature>
<dbReference type="RefSeq" id="WP_158349654.1">
    <property type="nucleotide sequence ID" value="NZ_CP032996.1"/>
</dbReference>